<evidence type="ECO:0000313" key="6">
    <source>
        <dbReference type="Proteomes" id="UP000807342"/>
    </source>
</evidence>
<dbReference type="Pfam" id="PF13649">
    <property type="entry name" value="Methyltransf_25"/>
    <property type="match status" value="1"/>
</dbReference>
<dbReference type="Gene3D" id="3.40.50.150">
    <property type="entry name" value="Vaccinia Virus protein VP39"/>
    <property type="match status" value="1"/>
</dbReference>
<dbReference type="OrthoDB" id="184880at2759"/>
<dbReference type="PANTHER" id="PTHR43591:SF24">
    <property type="entry name" value="2-METHOXY-6-POLYPRENYL-1,4-BENZOQUINOL METHYLASE, MITOCHONDRIAL"/>
    <property type="match status" value="1"/>
</dbReference>
<keyword evidence="3" id="KW-0949">S-adenosyl-L-methionine</keyword>
<dbReference type="PANTHER" id="PTHR43591">
    <property type="entry name" value="METHYLTRANSFERASE"/>
    <property type="match status" value="1"/>
</dbReference>
<dbReference type="PROSITE" id="PS01184">
    <property type="entry name" value="UBIE_2"/>
    <property type="match status" value="1"/>
</dbReference>
<dbReference type="InterPro" id="IPR041698">
    <property type="entry name" value="Methyltransf_25"/>
</dbReference>
<name>A0A9P5XKD4_9AGAR</name>
<dbReference type="InterPro" id="IPR029063">
    <property type="entry name" value="SAM-dependent_MTases_sf"/>
</dbReference>
<dbReference type="InterPro" id="IPR023576">
    <property type="entry name" value="UbiE/COQ5_MeTrFase_CS"/>
</dbReference>
<evidence type="ECO:0000256" key="3">
    <source>
        <dbReference type="ARBA" id="ARBA00022691"/>
    </source>
</evidence>
<keyword evidence="1 5" id="KW-0489">Methyltransferase</keyword>
<evidence type="ECO:0000256" key="1">
    <source>
        <dbReference type="ARBA" id="ARBA00022603"/>
    </source>
</evidence>
<sequence length="294" mass="32594">MISTPTLQPIDHQRRTYTSFPGATYLLPADDSERIRFDTQHKSITRGFNNKLVLSSVTLKDGDKVLDSGAGSCSWLLDFAPTVSADIEFYASDVETRLFPVHPPRNVKLFKASVTDLPKEWSGSFQLIHQRLLMSALTSEEWPTAIGELYRVTKPGGWVELCEASPQIDCPSHPDHKAIRTPEVAYEASDHVIQAAALLPQWLRNTGFTDIHSVEGKFPIGKWAGPDGVYARDGLIGFFRALKTPILSRGGLGFAKSEAEFDGIINDFEHIVDETPNTFGRNYTIYARKPGSVA</sequence>
<keyword evidence="6" id="KW-1185">Reference proteome</keyword>
<reference evidence="5" key="1">
    <citation type="submission" date="2020-11" db="EMBL/GenBank/DDBJ databases">
        <authorList>
            <consortium name="DOE Joint Genome Institute"/>
            <person name="Ahrendt S."/>
            <person name="Riley R."/>
            <person name="Andreopoulos W."/>
            <person name="Labutti K."/>
            <person name="Pangilinan J."/>
            <person name="Ruiz-Duenas F.J."/>
            <person name="Barrasa J.M."/>
            <person name="Sanchez-Garcia M."/>
            <person name="Camarero S."/>
            <person name="Miyauchi S."/>
            <person name="Serrano A."/>
            <person name="Linde D."/>
            <person name="Babiker R."/>
            <person name="Drula E."/>
            <person name="Ayuso-Fernandez I."/>
            <person name="Pacheco R."/>
            <person name="Padilla G."/>
            <person name="Ferreira P."/>
            <person name="Barriuso J."/>
            <person name="Kellner H."/>
            <person name="Castanera R."/>
            <person name="Alfaro M."/>
            <person name="Ramirez L."/>
            <person name="Pisabarro A.G."/>
            <person name="Kuo A."/>
            <person name="Tritt A."/>
            <person name="Lipzen A."/>
            <person name="He G."/>
            <person name="Yan M."/>
            <person name="Ng V."/>
            <person name="Cullen D."/>
            <person name="Martin F."/>
            <person name="Rosso M.-N."/>
            <person name="Henrissat B."/>
            <person name="Hibbett D."/>
            <person name="Martinez A.T."/>
            <person name="Grigoriev I.V."/>
        </authorList>
    </citation>
    <scope>NUCLEOTIDE SEQUENCE</scope>
    <source>
        <strain evidence="5">MF-IS2</strain>
    </source>
</reference>
<proteinExistence type="predicted"/>
<feature type="domain" description="Methyltransferase" evidence="4">
    <location>
        <begin position="65"/>
        <end position="157"/>
    </location>
</feature>
<dbReference type="SUPFAM" id="SSF53335">
    <property type="entry name" value="S-adenosyl-L-methionine-dependent methyltransferases"/>
    <property type="match status" value="1"/>
</dbReference>
<dbReference type="EMBL" id="MU151090">
    <property type="protein sequence ID" value="KAF9451160.1"/>
    <property type="molecule type" value="Genomic_DNA"/>
</dbReference>
<protein>
    <submittedName>
        <fullName evidence="5">S-adenosyl-L-methionine-dependent methyltransferase</fullName>
    </submittedName>
</protein>
<evidence type="ECO:0000256" key="2">
    <source>
        <dbReference type="ARBA" id="ARBA00022679"/>
    </source>
</evidence>
<evidence type="ECO:0000259" key="4">
    <source>
        <dbReference type="Pfam" id="PF13649"/>
    </source>
</evidence>
<gene>
    <name evidence="5" type="ORF">P691DRAFT_724658</name>
</gene>
<organism evidence="5 6">
    <name type="scientific">Macrolepiota fuliginosa MF-IS2</name>
    <dbReference type="NCBI Taxonomy" id="1400762"/>
    <lineage>
        <taxon>Eukaryota</taxon>
        <taxon>Fungi</taxon>
        <taxon>Dikarya</taxon>
        <taxon>Basidiomycota</taxon>
        <taxon>Agaricomycotina</taxon>
        <taxon>Agaricomycetes</taxon>
        <taxon>Agaricomycetidae</taxon>
        <taxon>Agaricales</taxon>
        <taxon>Agaricineae</taxon>
        <taxon>Agaricaceae</taxon>
        <taxon>Macrolepiota</taxon>
    </lineage>
</organism>
<accession>A0A9P5XKD4</accession>
<keyword evidence="2" id="KW-0808">Transferase</keyword>
<dbReference type="Proteomes" id="UP000807342">
    <property type="component" value="Unassembled WGS sequence"/>
</dbReference>
<evidence type="ECO:0000313" key="5">
    <source>
        <dbReference type="EMBL" id="KAF9451160.1"/>
    </source>
</evidence>
<dbReference type="AlphaFoldDB" id="A0A9P5XKD4"/>
<dbReference type="GO" id="GO:0032259">
    <property type="term" value="P:methylation"/>
    <property type="evidence" value="ECO:0007669"/>
    <property type="project" value="UniProtKB-KW"/>
</dbReference>
<comment type="caution">
    <text evidence="5">The sequence shown here is derived from an EMBL/GenBank/DDBJ whole genome shotgun (WGS) entry which is preliminary data.</text>
</comment>
<dbReference type="GO" id="GO:0008168">
    <property type="term" value="F:methyltransferase activity"/>
    <property type="evidence" value="ECO:0007669"/>
    <property type="project" value="UniProtKB-KW"/>
</dbReference>